<accession>A0ABW1P772</accession>
<name>A0ABW1P772_9PSEU</name>
<reference evidence="2" key="1">
    <citation type="journal article" date="2019" name="Int. J. Syst. Evol. Microbiol.">
        <title>The Global Catalogue of Microorganisms (GCM) 10K type strain sequencing project: providing services to taxonomists for standard genome sequencing and annotation.</title>
        <authorList>
            <consortium name="The Broad Institute Genomics Platform"/>
            <consortium name="The Broad Institute Genome Sequencing Center for Infectious Disease"/>
            <person name="Wu L."/>
            <person name="Ma J."/>
        </authorList>
    </citation>
    <scope>NUCLEOTIDE SEQUENCE [LARGE SCALE GENOMIC DNA]</scope>
    <source>
        <strain evidence="2">CGMCC 4.7246</strain>
    </source>
</reference>
<dbReference type="Proteomes" id="UP001596220">
    <property type="component" value="Unassembled WGS sequence"/>
</dbReference>
<dbReference type="EMBL" id="JBHSQO010000018">
    <property type="protein sequence ID" value="MFC6091386.1"/>
    <property type="molecule type" value="Genomic_DNA"/>
</dbReference>
<evidence type="ECO:0000313" key="1">
    <source>
        <dbReference type="EMBL" id="MFC6091386.1"/>
    </source>
</evidence>
<gene>
    <name evidence="1" type="ORF">ACFP3R_19085</name>
</gene>
<sequence>MQAFVDESRRGDTYLLAAAVVELPNLSRLRTRVRGLLLPGQREVHFRRENTARRKFVLARLAEFGARVDIYRTDCRANEERARQKCLIRLVDDLLDVEGRRLVLDTRDERNKHDLLTIRTALGKRARDSHLLYEHADSAWEPLLWIADMVVGCYGLGGDWARRTAPMIGSVQRLD</sequence>
<evidence type="ECO:0008006" key="3">
    <source>
        <dbReference type="Google" id="ProtNLM"/>
    </source>
</evidence>
<protein>
    <recommendedName>
        <fullName evidence="3">DUF3800 domain-containing protein</fullName>
    </recommendedName>
</protein>
<dbReference type="RefSeq" id="WP_380637584.1">
    <property type="nucleotide sequence ID" value="NZ_JBHSQO010000018.1"/>
</dbReference>
<comment type="caution">
    <text evidence="1">The sequence shown here is derived from an EMBL/GenBank/DDBJ whole genome shotgun (WGS) entry which is preliminary data.</text>
</comment>
<evidence type="ECO:0000313" key="2">
    <source>
        <dbReference type="Proteomes" id="UP001596220"/>
    </source>
</evidence>
<keyword evidence="2" id="KW-1185">Reference proteome</keyword>
<organism evidence="1 2">
    <name type="scientific">Saccharothrix lopnurensis</name>
    <dbReference type="NCBI Taxonomy" id="1670621"/>
    <lineage>
        <taxon>Bacteria</taxon>
        <taxon>Bacillati</taxon>
        <taxon>Actinomycetota</taxon>
        <taxon>Actinomycetes</taxon>
        <taxon>Pseudonocardiales</taxon>
        <taxon>Pseudonocardiaceae</taxon>
        <taxon>Saccharothrix</taxon>
    </lineage>
</organism>
<proteinExistence type="predicted"/>